<sequence length="172" mass="19275">MSRYVNAFEQALLLASATALFITFMHQRDAAATAPLMSTREVTRHRQTGFTESGAQRHPEERPETRLSETTPPHRPHARSRAVSSWLQLVVEGRRSEDNDEAQQRRLFGHHVEIADGRRAPRLDSRTEGLAGEGENSAYESGSEESRWTNFRSGDATVRSDAGTVTASQRRT</sequence>
<gene>
    <name evidence="3" type="ORF">HPB51_002264</name>
</gene>
<feature type="compositionally biased region" description="Basic and acidic residues" evidence="1">
    <location>
        <begin position="55"/>
        <end position="67"/>
    </location>
</feature>
<feature type="region of interest" description="Disordered" evidence="1">
    <location>
        <begin position="46"/>
        <end position="83"/>
    </location>
</feature>
<dbReference type="Proteomes" id="UP000821866">
    <property type="component" value="Chromosome 4"/>
</dbReference>
<feature type="region of interest" description="Disordered" evidence="1">
    <location>
        <begin position="118"/>
        <end position="172"/>
    </location>
</feature>
<organism evidence="3 4">
    <name type="scientific">Rhipicephalus microplus</name>
    <name type="common">Cattle tick</name>
    <name type="synonym">Boophilus microplus</name>
    <dbReference type="NCBI Taxonomy" id="6941"/>
    <lineage>
        <taxon>Eukaryota</taxon>
        <taxon>Metazoa</taxon>
        <taxon>Ecdysozoa</taxon>
        <taxon>Arthropoda</taxon>
        <taxon>Chelicerata</taxon>
        <taxon>Arachnida</taxon>
        <taxon>Acari</taxon>
        <taxon>Parasitiformes</taxon>
        <taxon>Ixodida</taxon>
        <taxon>Ixodoidea</taxon>
        <taxon>Ixodidae</taxon>
        <taxon>Rhipicephalinae</taxon>
        <taxon>Rhipicephalus</taxon>
        <taxon>Boophilus</taxon>
    </lineage>
</organism>
<keyword evidence="2" id="KW-0732">Signal</keyword>
<reference evidence="3" key="1">
    <citation type="journal article" date="2020" name="Cell">
        <title>Large-Scale Comparative Analyses of Tick Genomes Elucidate Their Genetic Diversity and Vector Capacities.</title>
        <authorList>
            <consortium name="Tick Genome and Microbiome Consortium (TIGMIC)"/>
            <person name="Jia N."/>
            <person name="Wang J."/>
            <person name="Shi W."/>
            <person name="Du L."/>
            <person name="Sun Y."/>
            <person name="Zhan W."/>
            <person name="Jiang J.F."/>
            <person name="Wang Q."/>
            <person name="Zhang B."/>
            <person name="Ji P."/>
            <person name="Bell-Sakyi L."/>
            <person name="Cui X.M."/>
            <person name="Yuan T.T."/>
            <person name="Jiang B.G."/>
            <person name="Yang W.F."/>
            <person name="Lam T.T."/>
            <person name="Chang Q.C."/>
            <person name="Ding S.J."/>
            <person name="Wang X.J."/>
            <person name="Zhu J.G."/>
            <person name="Ruan X.D."/>
            <person name="Zhao L."/>
            <person name="Wei J.T."/>
            <person name="Ye R.Z."/>
            <person name="Que T.C."/>
            <person name="Du C.H."/>
            <person name="Zhou Y.H."/>
            <person name="Cheng J.X."/>
            <person name="Dai P.F."/>
            <person name="Guo W.B."/>
            <person name="Han X.H."/>
            <person name="Huang E.J."/>
            <person name="Li L.F."/>
            <person name="Wei W."/>
            <person name="Gao Y.C."/>
            <person name="Liu J.Z."/>
            <person name="Shao H.Z."/>
            <person name="Wang X."/>
            <person name="Wang C.C."/>
            <person name="Yang T.C."/>
            <person name="Huo Q.B."/>
            <person name="Li W."/>
            <person name="Chen H.Y."/>
            <person name="Chen S.E."/>
            <person name="Zhou L.G."/>
            <person name="Ni X.B."/>
            <person name="Tian J.H."/>
            <person name="Sheng Y."/>
            <person name="Liu T."/>
            <person name="Pan Y.S."/>
            <person name="Xia L.Y."/>
            <person name="Li J."/>
            <person name="Zhao F."/>
            <person name="Cao W.C."/>
        </authorList>
    </citation>
    <scope>NUCLEOTIDE SEQUENCE</scope>
    <source>
        <strain evidence="3">Rmic-2018</strain>
    </source>
</reference>
<keyword evidence="4" id="KW-1185">Reference proteome</keyword>
<feature type="chain" id="PRO_5039954408" description="Secreted protein" evidence="2">
    <location>
        <begin position="20"/>
        <end position="172"/>
    </location>
</feature>
<evidence type="ECO:0000256" key="2">
    <source>
        <dbReference type="SAM" id="SignalP"/>
    </source>
</evidence>
<evidence type="ECO:0000256" key="1">
    <source>
        <dbReference type="SAM" id="MobiDB-lite"/>
    </source>
</evidence>
<protein>
    <recommendedName>
        <fullName evidence="5">Secreted protein</fullName>
    </recommendedName>
</protein>
<feature type="compositionally biased region" description="Polar residues" evidence="1">
    <location>
        <begin position="163"/>
        <end position="172"/>
    </location>
</feature>
<comment type="caution">
    <text evidence="3">The sequence shown here is derived from an EMBL/GenBank/DDBJ whole genome shotgun (WGS) entry which is preliminary data.</text>
</comment>
<dbReference type="EMBL" id="JABSTU010000006">
    <property type="protein sequence ID" value="KAH8027110.1"/>
    <property type="molecule type" value="Genomic_DNA"/>
</dbReference>
<feature type="compositionally biased region" description="Basic and acidic residues" evidence="1">
    <location>
        <begin position="118"/>
        <end position="127"/>
    </location>
</feature>
<feature type="signal peptide" evidence="2">
    <location>
        <begin position="1"/>
        <end position="19"/>
    </location>
</feature>
<reference evidence="3" key="2">
    <citation type="submission" date="2021-09" db="EMBL/GenBank/DDBJ databases">
        <authorList>
            <person name="Jia N."/>
            <person name="Wang J."/>
            <person name="Shi W."/>
            <person name="Du L."/>
            <person name="Sun Y."/>
            <person name="Zhan W."/>
            <person name="Jiang J."/>
            <person name="Wang Q."/>
            <person name="Zhang B."/>
            <person name="Ji P."/>
            <person name="Sakyi L.B."/>
            <person name="Cui X."/>
            <person name="Yuan T."/>
            <person name="Jiang B."/>
            <person name="Yang W."/>
            <person name="Lam T.T.-Y."/>
            <person name="Chang Q."/>
            <person name="Ding S."/>
            <person name="Wang X."/>
            <person name="Zhu J."/>
            <person name="Ruan X."/>
            <person name="Zhao L."/>
            <person name="Wei J."/>
            <person name="Que T."/>
            <person name="Du C."/>
            <person name="Cheng J."/>
            <person name="Dai P."/>
            <person name="Han X."/>
            <person name="Huang E."/>
            <person name="Gao Y."/>
            <person name="Liu J."/>
            <person name="Shao H."/>
            <person name="Ye R."/>
            <person name="Li L."/>
            <person name="Wei W."/>
            <person name="Wang X."/>
            <person name="Wang C."/>
            <person name="Huo Q."/>
            <person name="Li W."/>
            <person name="Guo W."/>
            <person name="Chen H."/>
            <person name="Chen S."/>
            <person name="Zhou L."/>
            <person name="Zhou L."/>
            <person name="Ni X."/>
            <person name="Tian J."/>
            <person name="Zhou Y."/>
            <person name="Sheng Y."/>
            <person name="Liu T."/>
            <person name="Pan Y."/>
            <person name="Xia L."/>
            <person name="Li J."/>
            <person name="Zhao F."/>
            <person name="Cao W."/>
        </authorList>
    </citation>
    <scope>NUCLEOTIDE SEQUENCE</scope>
    <source>
        <strain evidence="3">Rmic-2018</strain>
        <tissue evidence="3">Larvae</tissue>
    </source>
</reference>
<evidence type="ECO:0000313" key="4">
    <source>
        <dbReference type="Proteomes" id="UP000821866"/>
    </source>
</evidence>
<name>A0A9J6DYE5_RHIMP</name>
<evidence type="ECO:0000313" key="3">
    <source>
        <dbReference type="EMBL" id="KAH8027110.1"/>
    </source>
</evidence>
<proteinExistence type="predicted"/>
<dbReference type="AlphaFoldDB" id="A0A9J6DYE5"/>
<accession>A0A9J6DYE5</accession>
<evidence type="ECO:0008006" key="5">
    <source>
        <dbReference type="Google" id="ProtNLM"/>
    </source>
</evidence>